<organism evidence="1 2">
    <name type="scientific">Plasmodium brasilianum</name>
    <dbReference type="NCBI Taxonomy" id="5824"/>
    <lineage>
        <taxon>Eukaryota</taxon>
        <taxon>Sar</taxon>
        <taxon>Alveolata</taxon>
        <taxon>Apicomplexa</taxon>
        <taxon>Aconoidasida</taxon>
        <taxon>Haemosporida</taxon>
        <taxon>Plasmodiidae</taxon>
        <taxon>Plasmodium</taxon>
        <taxon>Plasmodium (Plasmodium)</taxon>
    </lineage>
</organism>
<evidence type="ECO:0000313" key="2">
    <source>
        <dbReference type="Proteomes" id="UP001056978"/>
    </source>
</evidence>
<gene>
    <name evidence="1" type="ORF">MKS88_005234</name>
</gene>
<comment type="caution">
    <text evidence="1">The sequence shown here is derived from an EMBL/GenBank/DDBJ whole genome shotgun (WGS) entry which is preliminary data.</text>
</comment>
<proteinExistence type="predicted"/>
<keyword evidence="2" id="KW-1185">Reference proteome</keyword>
<name>A0ACB9Y200_PLABR</name>
<evidence type="ECO:0000313" key="1">
    <source>
        <dbReference type="EMBL" id="KAI4834560.1"/>
    </source>
</evidence>
<dbReference type="Proteomes" id="UP001056978">
    <property type="component" value="Chromosome 14"/>
</dbReference>
<protein>
    <submittedName>
        <fullName evidence="1">Uncharacterized protein</fullName>
    </submittedName>
</protein>
<reference evidence="1" key="1">
    <citation type="submission" date="2022-06" db="EMBL/GenBank/DDBJ databases">
        <title>The First Complete Genome of the Simian Malaria Parasite Plasmodium brasilianum.</title>
        <authorList>
            <person name="Bajic M."/>
            <person name="Ravishankar S."/>
        </authorList>
    </citation>
    <scope>NUCLEOTIDE SEQUENCE</scope>
    <source>
        <strain evidence="1">Bolivian I</strain>
    </source>
</reference>
<sequence length="99" mass="12079">MKKLLQGRKDLYDCTVQLFFNFYEGIFTEVSSNRKYDEIRSDNKTEIILMLNKEEKYMHDHLKNYPYIIKCSAENSKNNNCKVNFKCFKYINNLYKNYM</sequence>
<dbReference type="EMBL" id="CM043782">
    <property type="protein sequence ID" value="KAI4834560.1"/>
    <property type="molecule type" value="Genomic_DNA"/>
</dbReference>
<accession>A0ACB9Y200</accession>